<accession>A0A268S4Q5</accession>
<evidence type="ECO:0000313" key="2">
    <source>
        <dbReference type="EMBL" id="PAF26681.1"/>
    </source>
</evidence>
<dbReference type="GO" id="GO:0016779">
    <property type="term" value="F:nucleotidyltransferase activity"/>
    <property type="evidence" value="ECO:0007669"/>
    <property type="project" value="InterPro"/>
</dbReference>
<proteinExistence type="predicted"/>
<reference evidence="2 3" key="1">
    <citation type="submission" date="2017-07" db="EMBL/GenBank/DDBJ databases">
        <title>Isolation and whole genome analysis of endospore-forming bacteria from heroin.</title>
        <authorList>
            <person name="Kalinowski J."/>
            <person name="Ahrens B."/>
            <person name="Al-Dilaimi A."/>
            <person name="Winkler A."/>
            <person name="Wibberg D."/>
            <person name="Schleenbecker U."/>
            <person name="Ruckert C."/>
            <person name="Wolfel R."/>
            <person name="Grass G."/>
        </authorList>
    </citation>
    <scope>NUCLEOTIDE SEQUENCE [LARGE SCALE GENOMIC DNA]</scope>
    <source>
        <strain evidence="2 3">7523-2</strain>
    </source>
</reference>
<name>A0A268S4Q5_SHOCL</name>
<evidence type="ECO:0000313" key="3">
    <source>
        <dbReference type="Proteomes" id="UP000216133"/>
    </source>
</evidence>
<dbReference type="InterPro" id="IPR002934">
    <property type="entry name" value="Polymerase_NTP_transf_dom"/>
</dbReference>
<dbReference type="Pfam" id="PF01909">
    <property type="entry name" value="NTP_transf_2"/>
    <property type="match status" value="1"/>
</dbReference>
<dbReference type="AlphaFoldDB" id="A0A268S4Q5"/>
<sequence>MLVLFAKSFSGRSIKAVDPNELVAKVGEQLKAVPGIVGIVLGGSRARGTHSADSDIDIGIYYDLSQGFTTEQLDRSVRVLQDCNKEERVVTAIGEWGEWVNAGAWLVINGYHVDLILRDITRVEQAIADCRNGAVSMHYQTGHPHGYVNAMYMGELAISRIQTDPFGKLAQLKALTDPYPTKLKQALIQFFTFEASFSLMFMEANVDKNDLSYLMGHGYRAIACLNQVLFAKNERFCINEKKAVMMISSFPRKPQHYKQRIDEAITLLSRDVSCCQQAIAQLKALLEEVKSL</sequence>
<dbReference type="SUPFAM" id="SSF81301">
    <property type="entry name" value="Nucleotidyltransferase"/>
    <property type="match status" value="1"/>
</dbReference>
<organism evidence="2 3">
    <name type="scientific">Shouchella clausii</name>
    <name type="common">Alkalihalobacillus clausii</name>
    <dbReference type="NCBI Taxonomy" id="79880"/>
    <lineage>
        <taxon>Bacteria</taxon>
        <taxon>Bacillati</taxon>
        <taxon>Bacillota</taxon>
        <taxon>Bacilli</taxon>
        <taxon>Bacillales</taxon>
        <taxon>Bacillaceae</taxon>
        <taxon>Shouchella</taxon>
    </lineage>
</organism>
<dbReference type="Proteomes" id="UP000216133">
    <property type="component" value="Unassembled WGS sequence"/>
</dbReference>
<dbReference type="InterPro" id="IPR043519">
    <property type="entry name" value="NT_sf"/>
</dbReference>
<protein>
    <submittedName>
        <fullName evidence="2">DNA polymerase subunit beta</fullName>
    </submittedName>
</protein>
<dbReference type="CDD" id="cd05403">
    <property type="entry name" value="NT_KNTase_like"/>
    <property type="match status" value="1"/>
</dbReference>
<evidence type="ECO:0000259" key="1">
    <source>
        <dbReference type="Pfam" id="PF01909"/>
    </source>
</evidence>
<feature type="domain" description="Polymerase nucleotidyl transferase" evidence="1">
    <location>
        <begin position="34"/>
        <end position="120"/>
    </location>
</feature>
<dbReference type="Gene3D" id="3.30.460.10">
    <property type="entry name" value="Beta Polymerase, domain 2"/>
    <property type="match status" value="1"/>
</dbReference>
<dbReference type="EMBL" id="NPBS01000032">
    <property type="protein sequence ID" value="PAF26681.1"/>
    <property type="molecule type" value="Genomic_DNA"/>
</dbReference>
<gene>
    <name evidence="2" type="ORF">CHH61_07375</name>
</gene>
<comment type="caution">
    <text evidence="2">The sequence shown here is derived from an EMBL/GenBank/DDBJ whole genome shotgun (WGS) entry which is preliminary data.</text>
</comment>